<evidence type="ECO:0000256" key="7">
    <source>
        <dbReference type="SAM" id="MobiDB-lite"/>
    </source>
</evidence>
<dbReference type="Proteomes" id="UP001500552">
    <property type="component" value="Unassembled WGS sequence"/>
</dbReference>
<dbReference type="PROSITE" id="PS01007">
    <property type="entry name" value="TRANSPOSASE_MUTATOR"/>
    <property type="match status" value="1"/>
</dbReference>
<sequence length="416" mass="48036">MSNTFNADKMENQDSLDLEKIKRRFLEEFRSGKPTFGKDGALAPLLKHFLEAALEAEMDLHLGSEERGKGNRRNGKVRKQVRTSDGTIEVESSRDRSSGFDPQIIRKRETVLAENLEPRILGMYGLGMSLRDISSHLKEMYGMDISHDTLAALTEKIVPQVKEWQARPLDALYCVVWLDAVHYKVRQEGRVVSRAVYNILGIDRHGHKELLGVYVSESEGATFWLSVLTDLQQRGVRDVLIACIDNLRGFAEAINSVFPQTEVQSCIVHQIRNSLKYVASKDQKEFLKDLKPVYRAESLELAELRLLELEEKWGKKYPKVLESWQRNWEKLSTYFKYSEQIRKLIYTTNAIEGFHRQVRKVTKTKGAFPSDMALLKLIYLSHQNISKKWVMPLSNWSQTAQQLAIWFGDRMQLDLK</sequence>
<keyword evidence="4 6" id="KW-0238">DNA-binding</keyword>
<keyword evidence="9" id="KW-1185">Reference proteome</keyword>
<keyword evidence="3 6" id="KW-0815">Transposition</keyword>
<gene>
    <name evidence="8" type="ORF">GCM10023188_43790</name>
</gene>
<evidence type="ECO:0000313" key="9">
    <source>
        <dbReference type="Proteomes" id="UP001500552"/>
    </source>
</evidence>
<dbReference type="PANTHER" id="PTHR33217">
    <property type="entry name" value="TRANSPOSASE FOR INSERTION SEQUENCE ELEMENT IS1081"/>
    <property type="match status" value="1"/>
</dbReference>
<evidence type="ECO:0000256" key="5">
    <source>
        <dbReference type="ARBA" id="ARBA00023172"/>
    </source>
</evidence>
<comment type="function">
    <text evidence="1 6">Required for the transposition of the insertion element.</text>
</comment>
<evidence type="ECO:0000313" key="8">
    <source>
        <dbReference type="EMBL" id="GAA4443212.1"/>
    </source>
</evidence>
<evidence type="ECO:0000256" key="4">
    <source>
        <dbReference type="ARBA" id="ARBA00023125"/>
    </source>
</evidence>
<feature type="compositionally biased region" description="Basic residues" evidence="7">
    <location>
        <begin position="70"/>
        <end position="81"/>
    </location>
</feature>
<dbReference type="Pfam" id="PF00872">
    <property type="entry name" value="Transposase_mut"/>
    <property type="match status" value="1"/>
</dbReference>
<dbReference type="PANTHER" id="PTHR33217:SF8">
    <property type="entry name" value="MUTATOR FAMILY TRANSPOSASE"/>
    <property type="match status" value="1"/>
</dbReference>
<dbReference type="EMBL" id="BAABHC010000032">
    <property type="protein sequence ID" value="GAA4443212.1"/>
    <property type="molecule type" value="Genomic_DNA"/>
</dbReference>
<reference evidence="9" key="1">
    <citation type="journal article" date="2019" name="Int. J. Syst. Evol. Microbiol.">
        <title>The Global Catalogue of Microorganisms (GCM) 10K type strain sequencing project: providing services to taxonomists for standard genome sequencing and annotation.</title>
        <authorList>
            <consortium name="The Broad Institute Genomics Platform"/>
            <consortium name="The Broad Institute Genome Sequencing Center for Infectious Disease"/>
            <person name="Wu L."/>
            <person name="Ma J."/>
        </authorList>
    </citation>
    <scope>NUCLEOTIDE SEQUENCE [LARGE SCALE GENOMIC DNA]</scope>
    <source>
        <strain evidence="9">JCM 17926</strain>
    </source>
</reference>
<protein>
    <recommendedName>
        <fullName evidence="6">Mutator family transposase</fullName>
    </recommendedName>
</protein>
<evidence type="ECO:0000256" key="6">
    <source>
        <dbReference type="RuleBase" id="RU365089"/>
    </source>
</evidence>
<organism evidence="8 9">
    <name type="scientific">Pontibacter saemangeumensis</name>
    <dbReference type="NCBI Taxonomy" id="1084525"/>
    <lineage>
        <taxon>Bacteria</taxon>
        <taxon>Pseudomonadati</taxon>
        <taxon>Bacteroidota</taxon>
        <taxon>Cytophagia</taxon>
        <taxon>Cytophagales</taxon>
        <taxon>Hymenobacteraceae</taxon>
        <taxon>Pontibacter</taxon>
    </lineage>
</organism>
<evidence type="ECO:0000256" key="3">
    <source>
        <dbReference type="ARBA" id="ARBA00022578"/>
    </source>
</evidence>
<evidence type="ECO:0000256" key="2">
    <source>
        <dbReference type="ARBA" id="ARBA00010961"/>
    </source>
</evidence>
<dbReference type="InterPro" id="IPR001207">
    <property type="entry name" value="Transposase_mutator"/>
</dbReference>
<name>A0ABP8M4D2_9BACT</name>
<keyword evidence="6" id="KW-0814">Transposable element</keyword>
<proteinExistence type="inferred from homology"/>
<feature type="region of interest" description="Disordered" evidence="7">
    <location>
        <begin position="64"/>
        <end position="99"/>
    </location>
</feature>
<comment type="caution">
    <text evidence="8">The sequence shown here is derived from an EMBL/GenBank/DDBJ whole genome shotgun (WGS) entry which is preliminary data.</text>
</comment>
<accession>A0ABP8M4D2</accession>
<comment type="similarity">
    <text evidence="2 6">Belongs to the transposase mutator family.</text>
</comment>
<keyword evidence="5 6" id="KW-0233">DNA recombination</keyword>
<evidence type="ECO:0000256" key="1">
    <source>
        <dbReference type="ARBA" id="ARBA00002190"/>
    </source>
</evidence>
<dbReference type="NCBIfam" id="NF033543">
    <property type="entry name" value="transpos_IS256"/>
    <property type="match status" value="1"/>
</dbReference>